<dbReference type="EMBL" id="OX596091">
    <property type="protein sequence ID" value="CAN0555076.1"/>
    <property type="molecule type" value="Genomic_DNA"/>
</dbReference>
<protein>
    <submittedName>
        <fullName evidence="1">Uncharacterized protein</fullName>
    </submittedName>
</protein>
<dbReference type="Proteomes" id="UP001162501">
    <property type="component" value="Chromosome 7"/>
</dbReference>
<reference evidence="1" key="1">
    <citation type="submission" date="2023-05" db="EMBL/GenBank/DDBJ databases">
        <authorList>
            <consortium name="ELIXIR-Norway"/>
        </authorList>
    </citation>
    <scope>NUCLEOTIDE SEQUENCE</scope>
</reference>
<gene>
    <name evidence="1" type="ORF">MRATA1EN22A_LOCUS26776</name>
</gene>
<organism evidence="1 2">
    <name type="scientific">Rangifer tarandus platyrhynchus</name>
    <name type="common">Svalbard reindeer</name>
    <dbReference type="NCBI Taxonomy" id="3082113"/>
    <lineage>
        <taxon>Eukaryota</taxon>
        <taxon>Metazoa</taxon>
        <taxon>Chordata</taxon>
        <taxon>Craniata</taxon>
        <taxon>Vertebrata</taxon>
        <taxon>Euteleostomi</taxon>
        <taxon>Mammalia</taxon>
        <taxon>Eutheria</taxon>
        <taxon>Laurasiatheria</taxon>
        <taxon>Artiodactyla</taxon>
        <taxon>Ruminantia</taxon>
        <taxon>Pecora</taxon>
        <taxon>Cervidae</taxon>
        <taxon>Odocoileinae</taxon>
        <taxon>Rangifer</taxon>
    </lineage>
</organism>
<evidence type="ECO:0000313" key="2">
    <source>
        <dbReference type="Proteomes" id="UP001162501"/>
    </source>
</evidence>
<name>A0AC60A4E4_RANTA</name>
<evidence type="ECO:0000313" key="1">
    <source>
        <dbReference type="EMBL" id="CAN0555076.1"/>
    </source>
</evidence>
<accession>A0AC60A4E4</accession>
<reference evidence="1" key="2">
    <citation type="submission" date="2025-03" db="EMBL/GenBank/DDBJ databases">
        <authorList>
            <consortium name="ELIXIR-Norway"/>
            <consortium name="Elixir Norway"/>
        </authorList>
    </citation>
    <scope>NUCLEOTIDE SEQUENCE</scope>
</reference>
<proteinExistence type="predicted"/>
<sequence>MVKGRRFNPPLDKDGRWFPHIGLTQKTPESITSMMLKESHSPRLSRQVEEKLPPIYKVREKQAVNNNFPFSDHDNSHSFQDSGFYLDSGLGRKKISPEKRQHVSRNFNLWACDYVPSCLDGFSNNQISYVYKEAVVVPIFRRFPRHHHEIWNTFKFMPQHSYTEFWKKNPKQKIRYRSVKQLVNCLAAPSPQNKEHHRRLPTLSKSIKNQEIQLIVVCSVAQLCSIFLWPQAPLSTEFSRQGYWSGLPFPPPGDLPNPGIEHLSPNPGPGSTLGAEEAGPGDSSTSSGGSLWKHTALRIRRMGSGLCCHSGCVLGQMTSHQLIHLDFDAADTCSERLSCFHGNQGKASLSTCFRNLIKSGSRTAAVLSTRCCDSHALIL</sequence>